<protein>
    <submittedName>
        <fullName evidence="1">Uncharacterized protein</fullName>
    </submittedName>
</protein>
<gene>
    <name evidence="1" type="ORF">QFC20_003642</name>
</gene>
<evidence type="ECO:0000313" key="1">
    <source>
        <dbReference type="EMBL" id="KAJ9107957.1"/>
    </source>
</evidence>
<evidence type="ECO:0000313" key="2">
    <source>
        <dbReference type="Proteomes" id="UP001230649"/>
    </source>
</evidence>
<dbReference type="EMBL" id="JASBWS010000035">
    <property type="protein sequence ID" value="KAJ9107957.1"/>
    <property type="molecule type" value="Genomic_DNA"/>
</dbReference>
<accession>A0ACC2WBL5</accession>
<comment type="caution">
    <text evidence="1">The sequence shown here is derived from an EMBL/GenBank/DDBJ whole genome shotgun (WGS) entry which is preliminary data.</text>
</comment>
<proteinExistence type="predicted"/>
<organism evidence="1 2">
    <name type="scientific">Naganishia adeliensis</name>
    <dbReference type="NCBI Taxonomy" id="92952"/>
    <lineage>
        <taxon>Eukaryota</taxon>
        <taxon>Fungi</taxon>
        <taxon>Dikarya</taxon>
        <taxon>Basidiomycota</taxon>
        <taxon>Agaricomycotina</taxon>
        <taxon>Tremellomycetes</taxon>
        <taxon>Filobasidiales</taxon>
        <taxon>Filobasidiaceae</taxon>
        <taxon>Naganishia</taxon>
    </lineage>
</organism>
<keyword evidence="2" id="KW-1185">Reference proteome</keyword>
<dbReference type="Proteomes" id="UP001230649">
    <property type="component" value="Unassembled WGS sequence"/>
</dbReference>
<name>A0ACC2WBL5_9TREE</name>
<reference evidence="1" key="1">
    <citation type="submission" date="2023-04" db="EMBL/GenBank/DDBJ databases">
        <title>Draft Genome sequencing of Naganishia species isolated from polar environments using Oxford Nanopore Technology.</title>
        <authorList>
            <person name="Leo P."/>
            <person name="Venkateswaran K."/>
        </authorList>
    </citation>
    <scope>NUCLEOTIDE SEQUENCE</scope>
    <source>
        <strain evidence="1">MNA-CCFEE 5262</strain>
    </source>
</reference>
<sequence>MSPYAVRYDPAAAPETGSVEEYKLLEVSAELAKAIEQASKDGDQHVRLTMKGTPADDAVICTPTQTFTLRTITVSNSMLFLRPDETTQDLYIQDTCHEILELTPSVPRLARVEKLLRETSWEGIRGTKRTRDEFGESGERTKGRKRYTRAQLQSVIQSSDAELDAGFRARNVIEVNGHLILLPTKHLFPLLSTALQLLTIHSLDPLSHAAQRRPTTNTRRAPAGPIVEHLETEYSVEPDITRAVMRLCGDLQDSTDEVWTADLERIVKEVGKGLLSLESAHEPPTRDGFLKKWREQVGEEYEHVLDLSLLEGEYLLRDPLNSTFTKQPHLIPFSVSSLPTDPAQRFTDLFLTRAQWRPEDMQPFLKGLTPEGDRKAMDKLVVKYVRVVKESGKAGNRVWWHARR</sequence>